<evidence type="ECO:0000256" key="6">
    <source>
        <dbReference type="SAM" id="Phobius"/>
    </source>
</evidence>
<comment type="subcellular location">
    <subcellularLocation>
        <location evidence="1">Membrane</location>
        <topology evidence="1">Multi-pass membrane protein</topology>
    </subcellularLocation>
</comment>
<feature type="transmembrane region" description="Helical" evidence="6">
    <location>
        <begin position="37"/>
        <end position="53"/>
    </location>
</feature>
<dbReference type="EMBL" id="JAHLQL010000001">
    <property type="protein sequence ID" value="MBU5590572.1"/>
    <property type="molecule type" value="Genomic_DNA"/>
</dbReference>
<feature type="transmembrane region" description="Helical" evidence="6">
    <location>
        <begin position="260"/>
        <end position="278"/>
    </location>
</feature>
<keyword evidence="4 6" id="KW-1133">Transmembrane helix</keyword>
<dbReference type="InterPro" id="IPR000620">
    <property type="entry name" value="EamA_dom"/>
</dbReference>
<evidence type="ECO:0000313" key="8">
    <source>
        <dbReference type="EMBL" id="MBU5590572.1"/>
    </source>
</evidence>
<keyword evidence="9" id="KW-1185">Reference proteome</keyword>
<dbReference type="PANTHER" id="PTHR22911:SF6">
    <property type="entry name" value="SOLUTE CARRIER FAMILY 35 MEMBER G1"/>
    <property type="match status" value="1"/>
</dbReference>
<dbReference type="Proteomes" id="UP000736583">
    <property type="component" value="Unassembled WGS sequence"/>
</dbReference>
<feature type="domain" description="EamA" evidence="7">
    <location>
        <begin position="6"/>
        <end position="137"/>
    </location>
</feature>
<evidence type="ECO:0000256" key="2">
    <source>
        <dbReference type="ARBA" id="ARBA00007362"/>
    </source>
</evidence>
<feature type="transmembrane region" description="Helical" evidence="6">
    <location>
        <begin position="177"/>
        <end position="195"/>
    </location>
</feature>
<name>A0ABS6EYX8_9CLOT</name>
<evidence type="ECO:0000313" key="9">
    <source>
        <dbReference type="Proteomes" id="UP000736583"/>
    </source>
</evidence>
<dbReference type="Pfam" id="PF00892">
    <property type="entry name" value="EamA"/>
    <property type="match status" value="2"/>
</dbReference>
<evidence type="ECO:0000256" key="1">
    <source>
        <dbReference type="ARBA" id="ARBA00004141"/>
    </source>
</evidence>
<evidence type="ECO:0000256" key="3">
    <source>
        <dbReference type="ARBA" id="ARBA00022692"/>
    </source>
</evidence>
<accession>A0ABS6EYX8</accession>
<sequence length="296" mass="32900">MDKKTKSVVFIILSSFSFAVMGAFVKGAGQLPSIEKSLFRNLISCIVAFILIIRHKSSFFGKKENQKYLLGRSLLGTLGIVASFYAIDHMVLSDASMLNKLSPFFVTIFAVIFLKEKINSIQVFALIGAFIGSLFIIKPAFNIDIIPALIGVSSAIFAGAAYTLVRFLGNKEEYYTIVFYFSLVSIITTLPFVIIKFEPFTFNQFLYLIGTGVFASIAQFSLTIAYKYAPASEVSIYDYVNIIFSAIIGQVIFNELPDKYSIFGYTLIIGASVAVFLYTRRKRGKIQIALEDTTSK</sequence>
<feature type="transmembrane region" description="Helical" evidence="6">
    <location>
        <begin position="121"/>
        <end position="139"/>
    </location>
</feature>
<reference evidence="8 9" key="1">
    <citation type="submission" date="2021-06" db="EMBL/GenBank/DDBJ databases">
        <authorList>
            <person name="Sun Q."/>
            <person name="Li D."/>
        </authorList>
    </citation>
    <scope>NUCLEOTIDE SEQUENCE [LARGE SCALE GENOMIC DNA]</scope>
    <source>
        <strain evidence="8 9">MSJ-4</strain>
    </source>
</reference>
<dbReference type="PANTHER" id="PTHR22911">
    <property type="entry name" value="ACYL-MALONYL CONDENSING ENZYME-RELATED"/>
    <property type="match status" value="1"/>
</dbReference>
<feature type="transmembrane region" description="Helical" evidence="6">
    <location>
        <begin position="145"/>
        <end position="165"/>
    </location>
</feature>
<evidence type="ECO:0000256" key="5">
    <source>
        <dbReference type="ARBA" id="ARBA00023136"/>
    </source>
</evidence>
<organism evidence="8 9">
    <name type="scientific">Clostridium simiarum</name>
    <dbReference type="NCBI Taxonomy" id="2841506"/>
    <lineage>
        <taxon>Bacteria</taxon>
        <taxon>Bacillati</taxon>
        <taxon>Bacillota</taxon>
        <taxon>Clostridia</taxon>
        <taxon>Eubacteriales</taxon>
        <taxon>Clostridiaceae</taxon>
        <taxon>Clostridium</taxon>
    </lineage>
</organism>
<gene>
    <name evidence="8" type="ORF">KQI89_02230</name>
</gene>
<comment type="caution">
    <text evidence="8">The sequence shown here is derived from an EMBL/GenBank/DDBJ whole genome shotgun (WGS) entry which is preliminary data.</text>
</comment>
<feature type="domain" description="EamA" evidence="7">
    <location>
        <begin position="148"/>
        <end position="276"/>
    </location>
</feature>
<dbReference type="RefSeq" id="WP_216455731.1">
    <property type="nucleotide sequence ID" value="NZ_JAHLQL010000001.1"/>
</dbReference>
<feature type="transmembrane region" description="Helical" evidence="6">
    <location>
        <begin position="207"/>
        <end position="229"/>
    </location>
</feature>
<feature type="transmembrane region" description="Helical" evidence="6">
    <location>
        <begin position="74"/>
        <end position="91"/>
    </location>
</feature>
<feature type="transmembrane region" description="Helical" evidence="6">
    <location>
        <begin position="97"/>
        <end position="114"/>
    </location>
</feature>
<comment type="similarity">
    <text evidence="2">Belongs to the EamA transporter family.</text>
</comment>
<keyword evidence="5 6" id="KW-0472">Membrane</keyword>
<proteinExistence type="inferred from homology"/>
<keyword evidence="3 6" id="KW-0812">Transmembrane</keyword>
<feature type="transmembrane region" description="Helical" evidence="6">
    <location>
        <begin position="236"/>
        <end position="254"/>
    </location>
</feature>
<evidence type="ECO:0000256" key="4">
    <source>
        <dbReference type="ARBA" id="ARBA00022989"/>
    </source>
</evidence>
<evidence type="ECO:0000259" key="7">
    <source>
        <dbReference type="Pfam" id="PF00892"/>
    </source>
</evidence>
<protein>
    <submittedName>
        <fullName evidence="8">DMT family transporter</fullName>
    </submittedName>
</protein>